<keyword evidence="1" id="KW-0812">Transmembrane</keyword>
<organism evidence="3 4">
    <name type="scientific">Oceanirhabdus seepicola</name>
    <dbReference type="NCBI Taxonomy" id="2828781"/>
    <lineage>
        <taxon>Bacteria</taxon>
        <taxon>Bacillati</taxon>
        <taxon>Bacillota</taxon>
        <taxon>Clostridia</taxon>
        <taxon>Eubacteriales</taxon>
        <taxon>Clostridiaceae</taxon>
        <taxon>Oceanirhabdus</taxon>
    </lineage>
</organism>
<sequence length="125" mass="14329">MHRKRIFFTIALSILIMLLLLFLVYDFDMSLMNLSNVLFFMGTVYFFPGLIIVTGASEIFSSVGYLNRRMFRKNKGDGNDFKTFNDYKEYKHIKSAKYNTKGKGVNILLVGGGYVIISIVISMII</sequence>
<accession>A0A9J6P8X1</accession>
<evidence type="ECO:0000313" key="3">
    <source>
        <dbReference type="EMBL" id="MCM1992783.1"/>
    </source>
</evidence>
<comment type="caution">
    <text evidence="3">The sequence shown here is derived from an EMBL/GenBank/DDBJ whole genome shotgun (WGS) entry which is preliminary data.</text>
</comment>
<protein>
    <submittedName>
        <fullName evidence="3">DUF3899 domain-containing protein</fullName>
    </submittedName>
</protein>
<dbReference type="RefSeq" id="WP_250861951.1">
    <property type="nucleotide sequence ID" value="NZ_JAGSOJ010000007.1"/>
</dbReference>
<dbReference type="Proteomes" id="UP001056429">
    <property type="component" value="Unassembled WGS sequence"/>
</dbReference>
<evidence type="ECO:0000256" key="1">
    <source>
        <dbReference type="SAM" id="Phobius"/>
    </source>
</evidence>
<dbReference type="AlphaFoldDB" id="A0A9J6P8X1"/>
<dbReference type="InterPro" id="IPR025007">
    <property type="entry name" value="DUF3899"/>
</dbReference>
<name>A0A9J6P8X1_9CLOT</name>
<proteinExistence type="predicted"/>
<evidence type="ECO:0000313" key="4">
    <source>
        <dbReference type="Proteomes" id="UP001056429"/>
    </source>
</evidence>
<keyword evidence="1" id="KW-1133">Transmembrane helix</keyword>
<keyword evidence="4" id="KW-1185">Reference proteome</keyword>
<reference evidence="3" key="1">
    <citation type="journal article" date="2021" name="mSystems">
        <title>Bacteria and Archaea Synergistically Convert Glycine Betaine to Biogenic Methane in the Formosa Cold Seep of the South China Sea.</title>
        <authorList>
            <person name="Li L."/>
            <person name="Zhang W."/>
            <person name="Zhang S."/>
            <person name="Song L."/>
            <person name="Sun Q."/>
            <person name="Zhang H."/>
            <person name="Xiang H."/>
            <person name="Dong X."/>
        </authorList>
    </citation>
    <scope>NUCLEOTIDE SEQUENCE</scope>
    <source>
        <strain evidence="3">ZWT</strain>
    </source>
</reference>
<feature type="transmembrane region" description="Helical" evidence="1">
    <location>
        <begin position="104"/>
        <end position="124"/>
    </location>
</feature>
<keyword evidence="1" id="KW-0472">Membrane</keyword>
<dbReference type="Pfam" id="PF13038">
    <property type="entry name" value="DUF3899"/>
    <property type="match status" value="1"/>
</dbReference>
<gene>
    <name evidence="3" type="ORF">KDK92_23950</name>
</gene>
<feature type="domain" description="DUF3899" evidence="2">
    <location>
        <begin position="35"/>
        <end position="122"/>
    </location>
</feature>
<reference evidence="3" key="2">
    <citation type="submission" date="2021-04" db="EMBL/GenBank/DDBJ databases">
        <authorList>
            <person name="Dong X."/>
        </authorList>
    </citation>
    <scope>NUCLEOTIDE SEQUENCE</scope>
    <source>
        <strain evidence="3">ZWT</strain>
    </source>
</reference>
<evidence type="ECO:0000259" key="2">
    <source>
        <dbReference type="Pfam" id="PF13038"/>
    </source>
</evidence>
<feature type="transmembrane region" description="Helical" evidence="1">
    <location>
        <begin position="45"/>
        <end position="66"/>
    </location>
</feature>
<dbReference type="EMBL" id="JAGSOJ010000007">
    <property type="protein sequence ID" value="MCM1992783.1"/>
    <property type="molecule type" value="Genomic_DNA"/>
</dbReference>
<feature type="transmembrane region" description="Helical" evidence="1">
    <location>
        <begin position="7"/>
        <end position="25"/>
    </location>
</feature>